<dbReference type="InterPro" id="IPR027417">
    <property type="entry name" value="P-loop_NTPase"/>
</dbReference>
<dbReference type="HOGENOM" id="CLU_004785_0_2_3"/>
<protein>
    <recommendedName>
        <fullName evidence="3">Nuclease SbcCD subunit C</fullName>
    </recommendedName>
</protein>
<reference evidence="15 16" key="1">
    <citation type="journal article" date="2010" name="Nature">
        <title>Metabolic streamlining in an open-ocean nitrogen-fixing cyanobacterium.</title>
        <authorList>
            <person name="Tripp H.J."/>
            <person name="Bench S.R."/>
            <person name="Turk K.A."/>
            <person name="Foster R.A."/>
            <person name="Desany B.A."/>
            <person name="Niazi F."/>
            <person name="Affourtit J.P."/>
            <person name="Zehr J.P."/>
        </authorList>
    </citation>
    <scope>NUCLEOTIDE SEQUENCE [LARGE SCALE GENOMIC DNA]</scope>
    <source>
        <strain evidence="16">ALOHA</strain>
    </source>
</reference>
<dbReference type="KEGG" id="cyu:UCYN_04470"/>
<feature type="coiled-coil region" evidence="12">
    <location>
        <begin position="674"/>
        <end position="701"/>
    </location>
</feature>
<dbReference type="GO" id="GO:0046872">
    <property type="term" value="F:metal ion binding"/>
    <property type="evidence" value="ECO:0007669"/>
    <property type="project" value="UniProtKB-KW"/>
</dbReference>
<dbReference type="SUPFAM" id="SSF75712">
    <property type="entry name" value="Rad50 coiled-coil Zn hook"/>
    <property type="match status" value="1"/>
</dbReference>
<evidence type="ECO:0000256" key="11">
    <source>
        <dbReference type="ARBA" id="ARBA00023204"/>
    </source>
</evidence>
<evidence type="ECO:0000259" key="14">
    <source>
        <dbReference type="Pfam" id="PF13476"/>
    </source>
</evidence>
<dbReference type="OrthoDB" id="9795626at2"/>
<dbReference type="InterPro" id="IPR013134">
    <property type="entry name" value="Zn_hook_RAD50"/>
</dbReference>
<dbReference type="EMBL" id="CP001842">
    <property type="protein sequence ID" value="ADB95181.1"/>
    <property type="molecule type" value="Genomic_DNA"/>
</dbReference>
<dbReference type="Pfam" id="PF04423">
    <property type="entry name" value="Rad50_zn_hook"/>
    <property type="match status" value="1"/>
</dbReference>
<dbReference type="Proteomes" id="UP000001405">
    <property type="component" value="Chromosome"/>
</dbReference>
<dbReference type="InterPro" id="IPR038729">
    <property type="entry name" value="Rad50/SbcC_AAA"/>
</dbReference>
<evidence type="ECO:0000259" key="13">
    <source>
        <dbReference type="Pfam" id="PF04423"/>
    </source>
</evidence>
<name>D3ENY1_ATETH</name>
<dbReference type="GO" id="GO:0016887">
    <property type="term" value="F:ATP hydrolysis activity"/>
    <property type="evidence" value="ECO:0007669"/>
    <property type="project" value="InterPro"/>
</dbReference>
<feature type="coiled-coil region" evidence="12">
    <location>
        <begin position="801"/>
        <end position="828"/>
    </location>
</feature>
<dbReference type="GO" id="GO:0005524">
    <property type="term" value="F:ATP binding"/>
    <property type="evidence" value="ECO:0007669"/>
    <property type="project" value="UniProtKB-KW"/>
</dbReference>
<keyword evidence="7" id="KW-0378">Hydrolase</keyword>
<comment type="similarity">
    <text evidence="1">Belongs to the SMC family. SbcC subfamily.</text>
</comment>
<evidence type="ECO:0000256" key="3">
    <source>
        <dbReference type="ARBA" id="ARBA00013368"/>
    </source>
</evidence>
<keyword evidence="16" id="KW-1185">Reference proteome</keyword>
<dbReference type="GO" id="GO:0006302">
    <property type="term" value="P:double-strand break repair"/>
    <property type="evidence" value="ECO:0007669"/>
    <property type="project" value="InterPro"/>
</dbReference>
<keyword evidence="6" id="KW-0227">DNA damage</keyword>
<feature type="domain" description="Zinc-hook" evidence="13">
    <location>
        <begin position="480"/>
        <end position="528"/>
    </location>
</feature>
<evidence type="ECO:0000313" key="15">
    <source>
        <dbReference type="EMBL" id="ADB95181.1"/>
    </source>
</evidence>
<keyword evidence="8" id="KW-0862">Zinc</keyword>
<feature type="domain" description="Rad50/SbcC-type AAA" evidence="14">
    <location>
        <begin position="5"/>
        <end position="197"/>
    </location>
</feature>
<dbReference type="Pfam" id="PF13476">
    <property type="entry name" value="AAA_23"/>
    <property type="match status" value="1"/>
</dbReference>
<keyword evidence="9" id="KW-0067">ATP-binding</keyword>
<dbReference type="STRING" id="1453429.UCYN_04470"/>
<dbReference type="PATRIC" id="fig|713887.8.peg.413"/>
<keyword evidence="11" id="KW-0234">DNA repair</keyword>
<evidence type="ECO:0000256" key="2">
    <source>
        <dbReference type="ARBA" id="ARBA00011322"/>
    </source>
</evidence>
<evidence type="ECO:0000256" key="1">
    <source>
        <dbReference type="ARBA" id="ARBA00006930"/>
    </source>
</evidence>
<dbReference type="Gene3D" id="1.10.287.510">
    <property type="entry name" value="Helix hairpin bin"/>
    <property type="match status" value="1"/>
</dbReference>
<dbReference type="SUPFAM" id="SSF52540">
    <property type="entry name" value="P-loop containing nucleoside triphosphate hydrolases"/>
    <property type="match status" value="2"/>
</dbReference>
<evidence type="ECO:0000256" key="6">
    <source>
        <dbReference type="ARBA" id="ARBA00022763"/>
    </source>
</evidence>
<comment type="subunit">
    <text evidence="2">Heterodimer of SbcC and SbcD.</text>
</comment>
<accession>D3ENY1</accession>
<organism evidence="16">
    <name type="scientific">Atelocyanobacterium thalassa (isolate ALOHA)</name>
    <dbReference type="NCBI Taxonomy" id="1453429"/>
    <lineage>
        <taxon>Bacteria</taxon>
        <taxon>Bacillati</taxon>
        <taxon>Cyanobacteriota</taxon>
        <taxon>Cyanophyceae</taxon>
        <taxon>Oscillatoriophycideae</taxon>
        <taxon>Chroococcales</taxon>
        <taxon>Aphanothecaceae</taxon>
        <taxon>Candidatus Atelocyanobacterium</taxon>
        <taxon>Candidatus Atelocyanobacterium thalassae</taxon>
    </lineage>
</organism>
<keyword evidence="4" id="KW-0479">Metal-binding</keyword>
<evidence type="ECO:0000256" key="9">
    <source>
        <dbReference type="ARBA" id="ARBA00022840"/>
    </source>
</evidence>
<dbReference type="Gene3D" id="3.40.50.300">
    <property type="entry name" value="P-loop containing nucleotide triphosphate hydrolases"/>
    <property type="match status" value="2"/>
</dbReference>
<dbReference type="RefSeq" id="WP_012953846.1">
    <property type="nucleotide sequence ID" value="NC_013771.1"/>
</dbReference>
<dbReference type="PANTHER" id="PTHR32114">
    <property type="entry name" value="ABC TRANSPORTER ABCH.3"/>
    <property type="match status" value="1"/>
</dbReference>
<keyword evidence="10 12" id="KW-0175">Coiled coil</keyword>
<feature type="coiled-coil region" evidence="12">
    <location>
        <begin position="311"/>
        <end position="366"/>
    </location>
</feature>
<proteinExistence type="inferred from homology"/>
<evidence type="ECO:0000256" key="10">
    <source>
        <dbReference type="ARBA" id="ARBA00023054"/>
    </source>
</evidence>
<dbReference type="PANTHER" id="PTHR32114:SF2">
    <property type="entry name" value="ABC TRANSPORTER ABCH.3"/>
    <property type="match status" value="1"/>
</dbReference>
<evidence type="ECO:0000313" key="16">
    <source>
        <dbReference type="Proteomes" id="UP000001405"/>
    </source>
</evidence>
<evidence type="ECO:0000256" key="7">
    <source>
        <dbReference type="ARBA" id="ARBA00022801"/>
    </source>
</evidence>
<keyword evidence="5" id="KW-0547">Nucleotide-binding</keyword>
<evidence type="ECO:0000256" key="4">
    <source>
        <dbReference type="ARBA" id="ARBA00022723"/>
    </source>
</evidence>
<dbReference type="Pfam" id="PF13558">
    <property type="entry name" value="SbcC_Walker_B"/>
    <property type="match status" value="1"/>
</dbReference>
<evidence type="ECO:0000256" key="5">
    <source>
        <dbReference type="ARBA" id="ARBA00022741"/>
    </source>
</evidence>
<gene>
    <name evidence="15" type="ordered locus">UCYN_04470</name>
</gene>
<dbReference type="AlphaFoldDB" id="D3ENY1"/>
<evidence type="ECO:0000256" key="12">
    <source>
        <dbReference type="SAM" id="Coils"/>
    </source>
</evidence>
<sequence>MIPLKLTLKNFLSYQDVTLDFQGLHTVCICGANGAGKSSLLEAIAWTVWGQGRTSSDEDVIHASADYVRTDFVFICYQEVYRIIRSRQRNRTNSLDFQIKSSEGFTPLSRKGVKATQESIISTLKLDYETFINSAYLRQGRADEFMLRRPTERKKVLADLLKLDHYENLSIKAKELARQYKGKSEQIKLNIEANKKRLIKEKSIRIQQKMIQENIEVLNILQNKNEKVFQFIKQEDSDRKSWLDKLLWNQERLKNLQQEIFKFRQEKEELSRKIYSYGNLINQGIKVSRKYKKLLFFRNQEENLANQFNIFQEFHKKKQDLEKQLLDEDNKLQLKIHQQKIGLEQLEKEEKELKNFLNNAEDLKSALKTFDFYNQELKRLDKLRCKVSPLFKEKQELTNQTLKIQIDFEARLGQLYISEVNYLKELGTILQKRKILCSLNDDIHDLEDEKGHHKQIKDKIQEKKIVQGKLFIDKQNNIKEIDKLQQKIHELNIYHSNCPLCEQKLDRNRRHDVIKKIARQYKNIQKQIYKVQEKVDILEENINLFIFKENFLAEKLQYLNKIQQRFCQIETQLNRSGEIKDKLNSVIKEKIRVEKTIKSESFDLTLQNRLKNIEKKLAELNYTEENHILVRNKVDEWRWADIKNSKVNDLIYRQDQISQQKSDLVQQINQLGKQEEKLNNISRLKKRINLVEKRIKTLNYDKSAHEQISNSIRSSQQCVITYEKLQNAKKSYPLLQKYLKFTEDKLRNNYEEQNNIVKIINRLSDKLSITINYDKEIVKLTTTLKIQRQNLDKLFGKQGRSEQAISEFKILQNEKRELQASYNNTCRQYRIHLELTKAFSKNGIQLLMIENVLPQLEAETNKILTRLTGNELHIQFITQKLGKGITIRKKSTKLIDTLDILIADTEGTRVYETYSGGEAFRINFSVRLALAKLLAQRAGASLQMLIIDEGFGTQDTEGCERLIGAINSIASDFSCILIVTHMPQFQEAFQHRIEISKTHQGSQINIIN</sequence>
<feature type="coiled-coil region" evidence="12">
    <location>
        <begin position="514"/>
        <end position="541"/>
    </location>
</feature>
<evidence type="ECO:0000256" key="8">
    <source>
        <dbReference type="ARBA" id="ARBA00022833"/>
    </source>
</evidence>